<evidence type="ECO:0000313" key="2">
    <source>
        <dbReference type="Proteomes" id="UP000198660"/>
    </source>
</evidence>
<evidence type="ECO:0000313" key="1">
    <source>
        <dbReference type="EMBL" id="SFS36020.1"/>
    </source>
</evidence>
<dbReference type="EMBL" id="FPAA01000001">
    <property type="protein sequence ID" value="SFS36020.1"/>
    <property type="molecule type" value="Genomic_DNA"/>
</dbReference>
<sequence length="30" mass="3619">MWMAYGYVRERSEFIVEKYALYICGGKIEL</sequence>
<gene>
    <name evidence="1" type="ORF">SAMN05444972_101403</name>
</gene>
<name>A0A1I6P7B7_9BACL</name>
<keyword evidence="2" id="KW-1185">Reference proteome</keyword>
<protein>
    <submittedName>
        <fullName evidence="1">Uncharacterized protein</fullName>
    </submittedName>
</protein>
<organism evidence="1 2">
    <name type="scientific">Marininema halotolerans</name>
    <dbReference type="NCBI Taxonomy" id="1155944"/>
    <lineage>
        <taxon>Bacteria</taxon>
        <taxon>Bacillati</taxon>
        <taxon>Bacillota</taxon>
        <taxon>Bacilli</taxon>
        <taxon>Bacillales</taxon>
        <taxon>Thermoactinomycetaceae</taxon>
        <taxon>Marininema</taxon>
    </lineage>
</organism>
<proteinExistence type="predicted"/>
<dbReference type="Proteomes" id="UP000198660">
    <property type="component" value="Unassembled WGS sequence"/>
</dbReference>
<reference evidence="2" key="1">
    <citation type="submission" date="2016-10" db="EMBL/GenBank/DDBJ databases">
        <authorList>
            <person name="Varghese N."/>
            <person name="Submissions S."/>
        </authorList>
    </citation>
    <scope>NUCLEOTIDE SEQUENCE [LARGE SCALE GENOMIC DNA]</scope>
    <source>
        <strain evidence="2">DSM 45789</strain>
    </source>
</reference>
<accession>A0A1I6P7B7</accession>
<dbReference type="AlphaFoldDB" id="A0A1I6P7B7"/>